<proteinExistence type="predicted"/>
<feature type="chain" id="PRO_5028991637" evidence="1">
    <location>
        <begin position="26"/>
        <end position="154"/>
    </location>
</feature>
<feature type="signal peptide" evidence="1">
    <location>
        <begin position="1"/>
        <end position="25"/>
    </location>
</feature>
<dbReference type="AlphaFoldDB" id="A0A7E4VE39"/>
<evidence type="ECO:0000313" key="2">
    <source>
        <dbReference type="Proteomes" id="UP000492821"/>
    </source>
</evidence>
<keyword evidence="1" id="KW-0732">Signal</keyword>
<keyword evidence="2" id="KW-1185">Reference proteome</keyword>
<reference evidence="2" key="1">
    <citation type="journal article" date="2013" name="Genetics">
        <title>The draft genome and transcriptome of Panagrellus redivivus are shaped by the harsh demands of a free-living lifestyle.</title>
        <authorList>
            <person name="Srinivasan J."/>
            <person name="Dillman A.R."/>
            <person name="Macchietto M.G."/>
            <person name="Heikkinen L."/>
            <person name="Lakso M."/>
            <person name="Fracchia K.M."/>
            <person name="Antoshechkin I."/>
            <person name="Mortazavi A."/>
            <person name="Wong G."/>
            <person name="Sternberg P.W."/>
        </authorList>
    </citation>
    <scope>NUCLEOTIDE SEQUENCE [LARGE SCALE GENOMIC DNA]</scope>
    <source>
        <strain evidence="2">MT8872</strain>
    </source>
</reference>
<evidence type="ECO:0000313" key="3">
    <source>
        <dbReference type="WBParaSite" id="Pan_g19766.t1"/>
    </source>
</evidence>
<protein>
    <submittedName>
        <fullName evidence="3">Secreted protein</fullName>
    </submittedName>
</protein>
<dbReference type="Proteomes" id="UP000492821">
    <property type="component" value="Unassembled WGS sequence"/>
</dbReference>
<name>A0A7E4VE39_PANRE</name>
<sequence length="154" mass="17086">MATSIRCLLDFIILGLAIILPVACPGSVDMALFCSAMYRWCWILMAAKTPNNVGSCDVDISDSIGNNDIPFNAEKCHPDSEDDFSMPTCTEYGEHHEERLDYQAHHRSERIQLRTVIAAAQDCGPSTGPRHTYTTMRKLLPAPSTTVNVTFIVH</sequence>
<accession>A0A7E4VE39</accession>
<organism evidence="2 3">
    <name type="scientific">Panagrellus redivivus</name>
    <name type="common">Microworm</name>
    <dbReference type="NCBI Taxonomy" id="6233"/>
    <lineage>
        <taxon>Eukaryota</taxon>
        <taxon>Metazoa</taxon>
        <taxon>Ecdysozoa</taxon>
        <taxon>Nematoda</taxon>
        <taxon>Chromadorea</taxon>
        <taxon>Rhabditida</taxon>
        <taxon>Tylenchina</taxon>
        <taxon>Panagrolaimomorpha</taxon>
        <taxon>Panagrolaimoidea</taxon>
        <taxon>Panagrolaimidae</taxon>
        <taxon>Panagrellus</taxon>
    </lineage>
</organism>
<evidence type="ECO:0000256" key="1">
    <source>
        <dbReference type="SAM" id="SignalP"/>
    </source>
</evidence>
<reference evidence="3" key="2">
    <citation type="submission" date="2020-10" db="UniProtKB">
        <authorList>
            <consortium name="WormBaseParasite"/>
        </authorList>
    </citation>
    <scope>IDENTIFICATION</scope>
</reference>
<dbReference type="WBParaSite" id="Pan_g19766.t1">
    <property type="protein sequence ID" value="Pan_g19766.t1"/>
    <property type="gene ID" value="Pan_g19766"/>
</dbReference>